<dbReference type="PANTHER" id="PTHR21666">
    <property type="entry name" value="PEPTIDASE-RELATED"/>
    <property type="match status" value="1"/>
</dbReference>
<protein>
    <submittedName>
        <fullName evidence="3">M23 family metallopeptidase</fullName>
    </submittedName>
</protein>
<keyword evidence="4" id="KW-1185">Reference proteome</keyword>
<dbReference type="GO" id="GO:0004222">
    <property type="term" value="F:metalloendopeptidase activity"/>
    <property type="evidence" value="ECO:0007669"/>
    <property type="project" value="TreeGrafter"/>
</dbReference>
<gene>
    <name evidence="3" type="ORF">JIN82_03850</name>
</gene>
<dbReference type="CDD" id="cd12797">
    <property type="entry name" value="M23_peptidase"/>
    <property type="match status" value="1"/>
</dbReference>
<dbReference type="InterPro" id="IPR011055">
    <property type="entry name" value="Dup_hybrid_motif"/>
</dbReference>
<organism evidence="3 4">
    <name type="scientific">Persicirhabdus sediminis</name>
    <dbReference type="NCBI Taxonomy" id="454144"/>
    <lineage>
        <taxon>Bacteria</taxon>
        <taxon>Pseudomonadati</taxon>
        <taxon>Verrucomicrobiota</taxon>
        <taxon>Verrucomicrobiia</taxon>
        <taxon>Verrucomicrobiales</taxon>
        <taxon>Verrucomicrobiaceae</taxon>
        <taxon>Persicirhabdus</taxon>
    </lineage>
</organism>
<feature type="domain" description="M23ase beta-sheet core" evidence="2">
    <location>
        <begin position="126"/>
        <end position="212"/>
    </location>
</feature>
<evidence type="ECO:0000313" key="4">
    <source>
        <dbReference type="Proteomes" id="UP000624703"/>
    </source>
</evidence>
<dbReference type="RefSeq" id="WP_200310324.1">
    <property type="nucleotide sequence ID" value="NZ_JAENIM010000021.1"/>
</dbReference>
<keyword evidence="1" id="KW-0472">Membrane</keyword>
<dbReference type="Pfam" id="PF01551">
    <property type="entry name" value="Peptidase_M23"/>
    <property type="match status" value="1"/>
</dbReference>
<dbReference type="InterPro" id="IPR016047">
    <property type="entry name" value="M23ase_b-sheet_dom"/>
</dbReference>
<name>A0A8J7MD14_9BACT</name>
<sequence length="256" mass="28131">MARHALNFIIWGLIVVLFVMMGRGFLRSRAAKIPPVKSMRSWQQAQAPLGFPVLQGDDFVASSFDPRFLEVPVFERAETPRFQRMDYPLGTEQGGLVYNAQRFWEMNDRRGGHHSGEDLNGIGGMNTDLGDPVYAAANGRVVYRGVPSPGWGKVIILSHVNGEGDTVSTMYAHLESFTVNSGALVAGGTQIGTVGTADGRYLAHLHYELRNSAGVWIGPGYCQYHDDRIAAEDELKKFINTSAVIKLAVGKLIYSQ</sequence>
<reference evidence="3" key="1">
    <citation type="submission" date="2021-01" db="EMBL/GenBank/DDBJ databases">
        <title>Modified the classification status of verrucomicrobia.</title>
        <authorList>
            <person name="Feng X."/>
        </authorList>
    </citation>
    <scope>NUCLEOTIDE SEQUENCE</scope>
    <source>
        <strain evidence="3">_KCTC 22039</strain>
    </source>
</reference>
<evidence type="ECO:0000313" key="3">
    <source>
        <dbReference type="EMBL" id="MBK1790288.1"/>
    </source>
</evidence>
<comment type="caution">
    <text evidence="3">The sequence shown here is derived from an EMBL/GenBank/DDBJ whole genome shotgun (WGS) entry which is preliminary data.</text>
</comment>
<feature type="transmembrane region" description="Helical" evidence="1">
    <location>
        <begin position="6"/>
        <end position="26"/>
    </location>
</feature>
<dbReference type="Proteomes" id="UP000624703">
    <property type="component" value="Unassembled WGS sequence"/>
</dbReference>
<dbReference type="AlphaFoldDB" id="A0A8J7MD14"/>
<proteinExistence type="predicted"/>
<dbReference type="SUPFAM" id="SSF51261">
    <property type="entry name" value="Duplicated hybrid motif"/>
    <property type="match status" value="1"/>
</dbReference>
<accession>A0A8J7MD14</accession>
<evidence type="ECO:0000256" key="1">
    <source>
        <dbReference type="SAM" id="Phobius"/>
    </source>
</evidence>
<dbReference type="Gene3D" id="2.70.70.10">
    <property type="entry name" value="Glucose Permease (Domain IIA)"/>
    <property type="match status" value="1"/>
</dbReference>
<dbReference type="InterPro" id="IPR050570">
    <property type="entry name" value="Cell_wall_metabolism_enzyme"/>
</dbReference>
<keyword evidence="1" id="KW-1133">Transmembrane helix</keyword>
<dbReference type="EMBL" id="JAENIM010000021">
    <property type="protein sequence ID" value="MBK1790288.1"/>
    <property type="molecule type" value="Genomic_DNA"/>
</dbReference>
<evidence type="ECO:0000259" key="2">
    <source>
        <dbReference type="Pfam" id="PF01551"/>
    </source>
</evidence>
<dbReference type="PANTHER" id="PTHR21666:SF270">
    <property type="entry name" value="MUREIN HYDROLASE ACTIVATOR ENVC"/>
    <property type="match status" value="1"/>
</dbReference>
<keyword evidence="1" id="KW-0812">Transmembrane</keyword>